<dbReference type="EMBL" id="AAXW01000058">
    <property type="protein sequence ID" value="EAZ89008.1"/>
    <property type="molecule type" value="Genomic_DNA"/>
</dbReference>
<keyword evidence="2" id="KW-1185">Reference proteome</keyword>
<evidence type="ECO:0000313" key="1">
    <source>
        <dbReference type="EMBL" id="EAZ89008.1"/>
    </source>
</evidence>
<proteinExistence type="predicted"/>
<accession>A3IX09</accession>
<protein>
    <recommendedName>
        <fullName evidence="3">YgiT-type zinc finger domain protein</fullName>
    </recommendedName>
</protein>
<evidence type="ECO:0008006" key="3">
    <source>
        <dbReference type="Google" id="ProtNLM"/>
    </source>
</evidence>
<evidence type="ECO:0000313" key="2">
    <source>
        <dbReference type="Proteomes" id="UP000003781"/>
    </source>
</evidence>
<name>A3IX09_9CHRO</name>
<organism evidence="1 2">
    <name type="scientific">Crocosphaera chwakensis CCY0110</name>
    <dbReference type="NCBI Taxonomy" id="391612"/>
    <lineage>
        <taxon>Bacteria</taxon>
        <taxon>Bacillati</taxon>
        <taxon>Cyanobacteriota</taxon>
        <taxon>Cyanophyceae</taxon>
        <taxon>Oscillatoriophycideae</taxon>
        <taxon>Chroococcales</taxon>
        <taxon>Aphanothecaceae</taxon>
        <taxon>Crocosphaera</taxon>
        <taxon>Crocosphaera chwakensis</taxon>
    </lineage>
</organism>
<comment type="caution">
    <text evidence="1">The sequence shown here is derived from an EMBL/GenBank/DDBJ whole genome shotgun (WGS) entry which is preliminary data.</text>
</comment>
<dbReference type="OrthoDB" id="9812340at2"/>
<reference evidence="1 2" key="1">
    <citation type="submission" date="2007-03" db="EMBL/GenBank/DDBJ databases">
        <authorList>
            <person name="Stal L."/>
            <person name="Ferriera S."/>
            <person name="Johnson J."/>
            <person name="Kravitz S."/>
            <person name="Beeson K."/>
            <person name="Sutton G."/>
            <person name="Rogers Y.-H."/>
            <person name="Friedman R."/>
            <person name="Frazier M."/>
            <person name="Venter J.C."/>
        </authorList>
    </citation>
    <scope>NUCLEOTIDE SEQUENCE [LARGE SCALE GENOMIC DNA]</scope>
    <source>
        <strain evidence="1 2">CCY0110</strain>
    </source>
</reference>
<dbReference type="InterPro" id="IPR022453">
    <property type="entry name" value="Znf_MqsA-type"/>
</dbReference>
<sequence length="77" mass="8648">MSVCYNCGSKDFQERNVNETFEVKGKLVMVENIPAKVCDRCGEVIFSSEIAEKVRLMLQGNTQPIKAIQVDVFAYKG</sequence>
<dbReference type="Proteomes" id="UP000003781">
    <property type="component" value="Unassembled WGS sequence"/>
</dbReference>
<dbReference type="Gene3D" id="3.10.20.860">
    <property type="match status" value="1"/>
</dbReference>
<gene>
    <name evidence="1" type="ORF">CY0110_09056</name>
</gene>
<dbReference type="NCBIfam" id="TIGR03831">
    <property type="entry name" value="YgiT_finger"/>
    <property type="match status" value="1"/>
</dbReference>
<dbReference type="RefSeq" id="WP_008277913.1">
    <property type="nucleotide sequence ID" value="NZ_AAXW01000058.1"/>
</dbReference>
<dbReference type="AlphaFoldDB" id="A3IX09"/>
<dbReference type="eggNOG" id="ENOG5032GWZ">
    <property type="taxonomic scope" value="Bacteria"/>
</dbReference>